<dbReference type="Ensembl" id="ENSNPET00000017781.1">
    <property type="protein sequence ID" value="ENSNPEP00000017352.1"/>
    <property type="gene ID" value="ENSNPEG00000012916.1"/>
</dbReference>
<name>A0A8C6ZQ23_NOTPE</name>
<dbReference type="InterPro" id="IPR040930">
    <property type="entry name" value="AF-9_AHD"/>
</dbReference>
<organism evidence="3 4">
    <name type="scientific">Nothoprocta perdicaria</name>
    <name type="common">Chilean tinamou</name>
    <name type="synonym">Crypturus perdicarius</name>
    <dbReference type="NCBI Taxonomy" id="30464"/>
    <lineage>
        <taxon>Eukaryota</taxon>
        <taxon>Metazoa</taxon>
        <taxon>Chordata</taxon>
        <taxon>Craniata</taxon>
        <taxon>Vertebrata</taxon>
        <taxon>Euteleostomi</taxon>
        <taxon>Archelosauria</taxon>
        <taxon>Archosauria</taxon>
        <taxon>Dinosauria</taxon>
        <taxon>Saurischia</taxon>
        <taxon>Theropoda</taxon>
        <taxon>Coelurosauria</taxon>
        <taxon>Aves</taxon>
        <taxon>Palaeognathae</taxon>
        <taxon>Tinamiformes</taxon>
        <taxon>Tinamidae</taxon>
        <taxon>Nothoprocta</taxon>
    </lineage>
</organism>
<dbReference type="Proteomes" id="UP000694420">
    <property type="component" value="Unplaced"/>
</dbReference>
<dbReference type="Gene3D" id="1.20.1270.290">
    <property type="match status" value="1"/>
</dbReference>
<reference evidence="3" key="1">
    <citation type="submission" date="2025-08" db="UniProtKB">
        <authorList>
            <consortium name="Ensembl"/>
        </authorList>
    </citation>
    <scope>IDENTIFICATION</scope>
</reference>
<proteinExistence type="predicted"/>
<reference evidence="3" key="2">
    <citation type="submission" date="2025-09" db="UniProtKB">
        <authorList>
            <consortium name="Ensembl"/>
        </authorList>
    </citation>
    <scope>IDENTIFICATION</scope>
</reference>
<dbReference type="AlphaFoldDB" id="A0A8C6ZQ23"/>
<dbReference type="PANTHER" id="PTHR47827">
    <property type="entry name" value="AHD DOMAIN-CONTAINING PROTEIN"/>
    <property type="match status" value="1"/>
</dbReference>
<evidence type="ECO:0000256" key="1">
    <source>
        <dbReference type="SAM" id="MobiDB-lite"/>
    </source>
</evidence>
<dbReference type="GO" id="GO:0045893">
    <property type="term" value="P:positive regulation of DNA-templated transcription"/>
    <property type="evidence" value="ECO:0007669"/>
    <property type="project" value="TreeGrafter"/>
</dbReference>
<feature type="compositionally biased region" description="Basic and acidic residues" evidence="1">
    <location>
        <begin position="33"/>
        <end position="47"/>
    </location>
</feature>
<feature type="domain" description="AF-9 ANC1 homology" evidence="2">
    <location>
        <begin position="41"/>
        <end position="93"/>
    </location>
</feature>
<dbReference type="GO" id="GO:0003682">
    <property type="term" value="F:chromatin binding"/>
    <property type="evidence" value="ECO:0007669"/>
    <property type="project" value="TreeGrafter"/>
</dbReference>
<sequence>MKDLHSDDNEDESDEADENDNDSELERPVMSYDEVKSPIKQSKSDKQIKNGECDKIVNLIEETGHFHITNTTFDFDLCSLDKTTVRKLQSYLETSGTS</sequence>
<evidence type="ECO:0000259" key="2">
    <source>
        <dbReference type="Pfam" id="PF17793"/>
    </source>
</evidence>
<evidence type="ECO:0000313" key="3">
    <source>
        <dbReference type="Ensembl" id="ENSNPEP00000017352.1"/>
    </source>
</evidence>
<protein>
    <recommendedName>
        <fullName evidence="2">AF-9 ANC1 homology domain-containing protein</fullName>
    </recommendedName>
</protein>
<evidence type="ECO:0000313" key="4">
    <source>
        <dbReference type="Proteomes" id="UP000694420"/>
    </source>
</evidence>
<feature type="compositionally biased region" description="Acidic residues" evidence="1">
    <location>
        <begin position="8"/>
        <end position="23"/>
    </location>
</feature>
<feature type="region of interest" description="Disordered" evidence="1">
    <location>
        <begin position="1"/>
        <end position="47"/>
    </location>
</feature>
<keyword evidence="4" id="KW-1185">Reference proteome</keyword>
<dbReference type="InterPro" id="IPR052790">
    <property type="entry name" value="YEATS_domain"/>
</dbReference>
<accession>A0A8C6ZQ23</accession>
<dbReference type="Pfam" id="PF17793">
    <property type="entry name" value="AHD"/>
    <property type="match status" value="1"/>
</dbReference>
<dbReference type="PANTHER" id="PTHR47827:SF5">
    <property type="entry name" value="PROTEIN AF-9"/>
    <property type="match status" value="1"/>
</dbReference>
<dbReference type="GO" id="GO:0008023">
    <property type="term" value="C:transcription elongation factor complex"/>
    <property type="evidence" value="ECO:0007669"/>
    <property type="project" value="TreeGrafter"/>
</dbReference>